<evidence type="ECO:0000313" key="3">
    <source>
        <dbReference type="EMBL" id="SIO73349.1"/>
    </source>
</evidence>
<dbReference type="GeneID" id="24423480"/>
<feature type="signal peptide" evidence="2">
    <location>
        <begin position="1"/>
        <end position="16"/>
    </location>
</feature>
<feature type="compositionally biased region" description="Basic and acidic residues" evidence="1">
    <location>
        <begin position="745"/>
        <end position="755"/>
    </location>
</feature>
<reference evidence="3 4" key="2">
    <citation type="journal article" date="2013" name="PLoS ONE">
        <title>Whole genome mapping and re-organization of the nuclear and mitochondrial genomes of Babesia microti isolates.</title>
        <authorList>
            <person name="Cornillot E."/>
            <person name="Dassouli A."/>
            <person name="Garg A."/>
            <person name="Pachikara N."/>
            <person name="Randazzo S."/>
            <person name="Depoix D."/>
            <person name="Carcy B."/>
            <person name="Delbecq S."/>
            <person name="Frutos R."/>
            <person name="Silva J.C."/>
            <person name="Sutton R."/>
            <person name="Krause P.J."/>
            <person name="Mamoun C.B."/>
        </authorList>
    </citation>
    <scope>NUCLEOTIDE SEQUENCE [LARGE SCALE GENOMIC DNA]</scope>
    <source>
        <strain evidence="3 4">RI</strain>
    </source>
</reference>
<feature type="region of interest" description="Disordered" evidence="1">
    <location>
        <begin position="618"/>
        <end position="755"/>
    </location>
</feature>
<keyword evidence="4" id="KW-1185">Reference proteome</keyword>
<feature type="compositionally biased region" description="Low complexity" evidence="1">
    <location>
        <begin position="636"/>
        <end position="653"/>
    </location>
</feature>
<feature type="compositionally biased region" description="Polar residues" evidence="1">
    <location>
        <begin position="686"/>
        <end position="735"/>
    </location>
</feature>
<dbReference type="VEuPathDB" id="PiroplasmaDB:BMR1_01G02031"/>
<feature type="chain" id="PRO_5012952550" evidence="2">
    <location>
        <begin position="17"/>
        <end position="1428"/>
    </location>
</feature>
<dbReference type="Proteomes" id="UP000002899">
    <property type="component" value="Chromosome I"/>
</dbReference>
<evidence type="ECO:0000256" key="1">
    <source>
        <dbReference type="SAM" id="MobiDB-lite"/>
    </source>
</evidence>
<dbReference type="OrthoDB" id="372438at2759"/>
<organism evidence="3 4">
    <name type="scientific">Babesia microti (strain RI)</name>
    <dbReference type="NCBI Taxonomy" id="1133968"/>
    <lineage>
        <taxon>Eukaryota</taxon>
        <taxon>Sar</taxon>
        <taxon>Alveolata</taxon>
        <taxon>Apicomplexa</taxon>
        <taxon>Aconoidasida</taxon>
        <taxon>Piroplasmida</taxon>
        <taxon>Babesiidae</taxon>
        <taxon>Babesia</taxon>
    </lineage>
</organism>
<accession>A0A1N6LWU7</accession>
<evidence type="ECO:0000256" key="2">
    <source>
        <dbReference type="SAM" id="SignalP"/>
    </source>
</evidence>
<dbReference type="KEGG" id="bmic:BMR1_01G02031"/>
<name>A0A1N6LWU7_BABMR</name>
<gene>
    <name evidence="3" type="ORF">BMR1_01G02031</name>
</gene>
<proteinExistence type="predicted"/>
<evidence type="ECO:0000313" key="4">
    <source>
        <dbReference type="Proteomes" id="UP000002899"/>
    </source>
</evidence>
<dbReference type="RefSeq" id="XP_021337451.1">
    <property type="nucleotide sequence ID" value="XM_021482855.1"/>
</dbReference>
<protein>
    <submittedName>
        <fullName evidence="3">Rhoptry neck protein 4 (RON4)</fullName>
    </submittedName>
</protein>
<sequence>MVWIYLILVHLHNVYGKKGVLNRFGSPDSPNFQYPFYASFLSLRNDSSTIPLTPSKDELKKLHNKLIKLDVYNPISKIIPKNVTLSVEEKYEGRIYNVNISMEMYFTPDEVNKTKDKQLEYYNIINNKLKARCNSTYDTAIEKKAEWIMKWGMNKYHFFKSIKVKENGDIIISLEPLEVNDIDKIHNMDIRDNETLILLVKVDNVTEDKQPEQLVSNGKVQNIEHSEKPDISSIDHTNVDSQNLYNLLQEIDVPSGNSIPVPVKIYFPVKIKSSDVKWMCFNMVIFYGDNELDHLSTLTYPDVAVNVRKKLFKRLTKIGIISKLSKSFEFTLNLLLKWFYGNFSYDIANLSKKNPLITVRSHLIHKLHANTNIKDYIKSMNHDNKTIIEVSLIDNYNYMEFNADFSIPRYGSQFETPEGKTIHDAIVAIEHQDGNKITLSIRYLIKTNDTHVWFMYITEMYLTNDDLKKIGDTKEVNQNVLDVIQEKLLKRAQNISTIPNVPEWFAVISKVAIALTAGNYTKGTMYFDFEHKISNIMIENITEKALPNFDTFTSYVRNYSCKNGTIANFSINKDVKPNLPTASFTLKPSNYDFDVNTVPVMIVPKINEPSPFIIKPPAPLPIVKDNDEPGINTPNSGSETTPSATPSSTSDTTYNSPATDEANTTKDDDENDNLQVNPTEKLEPSDNGNNLADNQNPRPETDNTSDGSNTPNPELKNDPNSPDNNASRTDNPLESTKSDTDDEQEKVPKLQITEKPKEPIAPTVVTGLIQGIKLGKDKVALTMPSIEALINDLPSKDSEFVLNIDNIGLDTHTGQMWRRALIETGHIGEEDDVVEFLRSHKFNIQMTLYLLRKIYGDLARDSYTSYKLFYDTSNIPKDVVLSGDVDKIKDIYSKNVGVQITRIPPLIKSTSPNFIIPDVILSLTTHDLISRLQLMFSKWLDGSKSEDEVEKDVHLAIICSASAIFVQNWMDIQIDQGYELIGDDPAWLRLFSVMKNLPKNLSKSPATKICKKYISGAGSILSRGTQGLIAENKPKSLIGSLGNTLGINMSNSLEIANSIQVYIGWMIKSETKHIEYHSLSICIILHVLNAFHKCFSLENNTDYQIYTAQLLFMDTSNILDHIATSGSVLSTLSIPSKICTKDSNDIKDIFEKNLFPLISTKGHDMLINTYHNVSDADKNSLKQTSDEAQDEDASQSQQEILNMLQFDSYEPYSWVEEPSDPVFMEYIQNLQFKEESVPSFIEQLYTDIKHEKNELLLNIKLQFRVEPADENDELIVLNTSLHLHPREIHTVTNNDSHTLWKILLHRFKKRLMQFTKKYTPETLNAHTQIIDGEKVTKLHMIHGAMDVPIYEWLVNVMDSALMDGYYFQVLHRELPHILPNNWLEQVLKHGMIVQLIDPCQYHLINDGHSTNLTGKWLYELDKLAIHGT</sequence>
<reference evidence="3 4" key="1">
    <citation type="journal article" date="2012" name="Nucleic Acids Res.">
        <title>Sequencing of the smallest Apicomplexan genome from the human pathogen Babesia microti.</title>
        <authorList>
            <person name="Cornillot E."/>
            <person name="Hadj-Kaddour K."/>
            <person name="Dassouli A."/>
            <person name="Noel B."/>
            <person name="Ranwez V."/>
            <person name="Vacherie B."/>
            <person name="Augagneur Y."/>
            <person name="Bres V."/>
            <person name="Duclos A."/>
            <person name="Randazzo S."/>
            <person name="Carcy B."/>
            <person name="Debierre-Grockiego F."/>
            <person name="Delbecq S."/>
            <person name="Moubri-Menage K."/>
            <person name="Shams-Eldin H."/>
            <person name="Usmani-Brown S."/>
            <person name="Bringaud F."/>
            <person name="Wincker P."/>
            <person name="Vivares C.P."/>
            <person name="Schwarz R.T."/>
            <person name="Schetters T.P."/>
            <person name="Krause P.J."/>
            <person name="Gorenflot A."/>
            <person name="Berry V."/>
            <person name="Barbe V."/>
            <person name="Ben Mamoun C."/>
        </authorList>
    </citation>
    <scope>NUCLEOTIDE SEQUENCE [LARGE SCALE GENOMIC DNA]</scope>
    <source>
        <strain evidence="3 4">RI</strain>
    </source>
</reference>
<reference evidence="3 4" key="3">
    <citation type="journal article" date="2016" name="Sci. Rep.">
        <title>Genome-wide diversity and gene expression profiling of Babesia microti isolates identify polymorphic genes that mediate host-pathogen interactions.</title>
        <authorList>
            <person name="Silva J.C."/>
            <person name="Cornillot E."/>
            <person name="McCracken C."/>
            <person name="Usmani-Brown S."/>
            <person name="Dwivedi A."/>
            <person name="Ifeonu O.O."/>
            <person name="Crabtree J."/>
            <person name="Gotia H.T."/>
            <person name="Virji A.Z."/>
            <person name="Reynes C."/>
            <person name="Colinge J."/>
            <person name="Kumar V."/>
            <person name="Lawres L."/>
            <person name="Pazzi J.E."/>
            <person name="Pablo J.V."/>
            <person name="Hung C."/>
            <person name="Brancato J."/>
            <person name="Kumari P."/>
            <person name="Orvis J."/>
            <person name="Tretina K."/>
            <person name="Chibucos M."/>
            <person name="Ott S."/>
            <person name="Sadzewicz L."/>
            <person name="Sengamalay N."/>
            <person name="Shetty A.C."/>
            <person name="Su Q."/>
            <person name="Tallon L."/>
            <person name="Fraser C.M."/>
            <person name="Frutos R."/>
            <person name="Molina D.M."/>
            <person name="Krause P.J."/>
            <person name="Ben Mamoun C."/>
        </authorList>
    </citation>
    <scope>NUCLEOTIDE SEQUENCE [LARGE SCALE GENOMIC DNA]</scope>
    <source>
        <strain evidence="3 4">RI</strain>
    </source>
</reference>
<dbReference type="EMBL" id="FO082871">
    <property type="protein sequence ID" value="SIO73349.1"/>
    <property type="molecule type" value="Genomic_DNA"/>
</dbReference>
<keyword evidence="2" id="KW-0732">Signal</keyword>